<dbReference type="GO" id="GO:0016829">
    <property type="term" value="F:lyase activity"/>
    <property type="evidence" value="ECO:0007669"/>
    <property type="project" value="UniProtKB-KW"/>
</dbReference>
<reference evidence="3" key="1">
    <citation type="submission" date="2023-03" db="EMBL/GenBank/DDBJ databases">
        <title>DFI Biobank Strains.</title>
        <authorList>
            <person name="Mostad J."/>
            <person name="Paddock L."/>
            <person name="Medina S."/>
            <person name="Waligurski E."/>
            <person name="Barat B."/>
            <person name="Smith R."/>
            <person name="Burgo V."/>
            <person name="Metcalfe C."/>
            <person name="Woodson C."/>
            <person name="Sundararajan A."/>
            <person name="Ramaswamy R."/>
            <person name="Lin H."/>
            <person name="Pamer E.G."/>
        </authorList>
    </citation>
    <scope>NUCLEOTIDE SEQUENCE</scope>
    <source>
        <strain evidence="3">DFI.9.5</strain>
    </source>
</reference>
<evidence type="ECO:0000313" key="3">
    <source>
        <dbReference type="EMBL" id="MDE8697833.1"/>
    </source>
</evidence>
<dbReference type="AlphaFoldDB" id="A0AAW6MCG5"/>
<dbReference type="SUPFAM" id="SSF51604">
    <property type="entry name" value="Enolase C-terminal domain-like"/>
    <property type="match status" value="1"/>
</dbReference>
<evidence type="ECO:0000313" key="4">
    <source>
        <dbReference type="Proteomes" id="UP001221924"/>
    </source>
</evidence>
<feature type="non-terminal residue" evidence="3">
    <location>
        <position position="1"/>
    </location>
</feature>
<dbReference type="PANTHER" id="PTHR48080:SF2">
    <property type="entry name" value="D-GALACTONATE DEHYDRATASE"/>
    <property type="match status" value="1"/>
</dbReference>
<feature type="non-terminal residue" evidence="3">
    <location>
        <position position="107"/>
    </location>
</feature>
<dbReference type="SUPFAM" id="SSF54826">
    <property type="entry name" value="Enolase N-terminal domain-like"/>
    <property type="match status" value="1"/>
</dbReference>
<dbReference type="Proteomes" id="UP001221924">
    <property type="component" value="Unassembled WGS sequence"/>
</dbReference>
<dbReference type="Gene3D" id="3.20.20.120">
    <property type="entry name" value="Enolase-like C-terminal domain"/>
    <property type="match status" value="1"/>
</dbReference>
<comment type="caution">
    <text evidence="3">The sequence shown here is derived from an EMBL/GenBank/DDBJ whole genome shotgun (WGS) entry which is preliminary data.</text>
</comment>
<dbReference type="PANTHER" id="PTHR48080">
    <property type="entry name" value="D-GALACTONATE DEHYDRATASE-RELATED"/>
    <property type="match status" value="1"/>
</dbReference>
<dbReference type="Gene3D" id="3.30.390.10">
    <property type="entry name" value="Enolase-like, N-terminal domain"/>
    <property type="match status" value="1"/>
</dbReference>
<evidence type="ECO:0000259" key="2">
    <source>
        <dbReference type="Pfam" id="PF02746"/>
    </source>
</evidence>
<evidence type="ECO:0000256" key="1">
    <source>
        <dbReference type="ARBA" id="ARBA00023239"/>
    </source>
</evidence>
<dbReference type="InterPro" id="IPR013341">
    <property type="entry name" value="Mandelate_racemase_N_dom"/>
</dbReference>
<dbReference type="EMBL" id="JARFID010000333">
    <property type="protein sequence ID" value="MDE8697833.1"/>
    <property type="molecule type" value="Genomic_DNA"/>
</dbReference>
<gene>
    <name evidence="3" type="ORF">PZH42_27675</name>
</gene>
<accession>A0AAW6MCG5</accession>
<protein>
    <submittedName>
        <fullName evidence="3">Mandelate racemase/muconate lactonizing enzyme family protein</fullName>
    </submittedName>
</protein>
<sequence length="107" mass="12217">RTDFIWTKLYSDLNWIGPYGASMCAISGIDMALMDLKGKVLNAPCYELLGGAYRKVFLLYANYWFTKGKHNEEDYAAQARFVKEAGFTGLKFDPFAHTNYFYGEDLA</sequence>
<organism evidence="3 4">
    <name type="scientific">Bacteroides cellulosilyticus</name>
    <dbReference type="NCBI Taxonomy" id="246787"/>
    <lineage>
        <taxon>Bacteria</taxon>
        <taxon>Pseudomonadati</taxon>
        <taxon>Bacteroidota</taxon>
        <taxon>Bacteroidia</taxon>
        <taxon>Bacteroidales</taxon>
        <taxon>Bacteroidaceae</taxon>
        <taxon>Bacteroides</taxon>
    </lineage>
</organism>
<proteinExistence type="predicted"/>
<dbReference type="InterPro" id="IPR034593">
    <property type="entry name" value="DgoD-like"/>
</dbReference>
<dbReference type="InterPro" id="IPR036849">
    <property type="entry name" value="Enolase-like_C_sf"/>
</dbReference>
<name>A0AAW6MCG5_9BACE</name>
<keyword evidence="1" id="KW-0456">Lyase</keyword>
<dbReference type="Pfam" id="PF02746">
    <property type="entry name" value="MR_MLE_N"/>
    <property type="match status" value="1"/>
</dbReference>
<feature type="domain" description="Mandelate racemase/muconate lactonizing enzyme N-terminal" evidence="2">
    <location>
        <begin position="22"/>
        <end position="50"/>
    </location>
</feature>
<dbReference type="InterPro" id="IPR029017">
    <property type="entry name" value="Enolase-like_N"/>
</dbReference>